<evidence type="ECO:0000313" key="13">
    <source>
        <dbReference type="EMBL" id="AHG74872.1"/>
    </source>
</evidence>
<dbReference type="GO" id="GO:0009279">
    <property type="term" value="C:cell outer membrane"/>
    <property type="evidence" value="ECO:0007669"/>
    <property type="project" value="UniProtKB-SubCell"/>
</dbReference>
<dbReference type="Pfam" id="PF07715">
    <property type="entry name" value="Plug"/>
    <property type="match status" value="1"/>
</dbReference>
<feature type="chain" id="PRO_5004793211" evidence="10">
    <location>
        <begin position="22"/>
        <end position="767"/>
    </location>
</feature>
<keyword evidence="2 8" id="KW-0813">Transport</keyword>
<dbReference type="PANTHER" id="PTHR30069">
    <property type="entry name" value="TONB-DEPENDENT OUTER MEMBRANE RECEPTOR"/>
    <property type="match status" value="1"/>
</dbReference>
<evidence type="ECO:0000256" key="8">
    <source>
        <dbReference type="PROSITE-ProRule" id="PRU01360"/>
    </source>
</evidence>
<dbReference type="InterPro" id="IPR036942">
    <property type="entry name" value="Beta-barrel_TonB_sf"/>
</dbReference>
<evidence type="ECO:0000256" key="4">
    <source>
        <dbReference type="ARBA" id="ARBA00022692"/>
    </source>
</evidence>
<dbReference type="STRING" id="1433287.X808_3450"/>
<evidence type="ECO:0000256" key="6">
    <source>
        <dbReference type="ARBA" id="ARBA00023136"/>
    </source>
</evidence>
<feature type="domain" description="TonB-dependent receptor plug" evidence="12">
    <location>
        <begin position="50"/>
        <end position="148"/>
    </location>
</feature>
<gene>
    <name evidence="13" type="ORF">X808_3450</name>
</gene>
<evidence type="ECO:0000256" key="3">
    <source>
        <dbReference type="ARBA" id="ARBA00022452"/>
    </source>
</evidence>
<evidence type="ECO:0000259" key="11">
    <source>
        <dbReference type="Pfam" id="PF00593"/>
    </source>
</evidence>
<evidence type="ECO:0000256" key="10">
    <source>
        <dbReference type="SAM" id="SignalP"/>
    </source>
</evidence>
<sequence length="767" mass="86711">MFKKNNLAVAVFIAISGISYANEAVLETINVDGSIPSTKGKLLGDELNSNEAVIDEKKLKQGGITLGNALSGELGIHSSQFGGGASTPIIRGQESKRAKILQNNGENLDMSGMSPDHAVTVDALLAKRIEILRGPTTLLYSAGNTAGVINVIDEKIPTAIPEKGYKGQFGVRFGSAGKERLTYGGSTFALGNNFALRVQGMYNKASEYYAPNFTIEGKPYHRVPDSDVQSQIGTIGLSWIGERGHLGVAYTDRRDKYGLVGHTHKYDHYTISIIRQSVMFAKGYLRFYPHLAEENDIDYNNPGLRLLHTHIPGGSQHGAVEEHPHGKPWINMHSKRYDLDGELKNPLPGFESFKVSANYVDYYHDEKDGQRVENYFKNKGKNLRFELVHNEWKGLKGAVGIQYTSQETGALSLEASRAVNKQQLLNNPKTKQLSLFAIERWNLGDFSFELSGRAERQKITMDYDVKLIDDWLGFNEPMPKLDPYKGKGYSYSFATHWYFAPNHKLTVNAAHQERLPNAQELYAHGKHIALNAFEAGNKNLTKERSNHIELSLAYVGDKWDYKFNVFHTKYGNYIYPLTLNDNRGPKSFTDEYNLKVNRYYQGKARFSGVEGEIGYLFTPNYRLSVFGDYVRGKLVDLPDVPMGFHIFGPLRGQVTHWEKQPDFSAPRVPPLRLGARFNADFNQNWSGMLEYYRVFDQNKVSKYEQPTKGHHQVNLGVTYSNQFNQTDYQIFLKVDNILNQKMYQHTSYLPHIPQMGRNAMLGLNMNF</sequence>
<dbReference type="Gene3D" id="2.40.170.20">
    <property type="entry name" value="TonB-dependent receptor, beta-barrel domain"/>
    <property type="match status" value="1"/>
</dbReference>
<dbReference type="Pfam" id="PF00593">
    <property type="entry name" value="TonB_dep_Rec_b-barrel"/>
    <property type="match status" value="1"/>
</dbReference>
<dbReference type="Proteomes" id="UP000066995">
    <property type="component" value="Chromosome"/>
</dbReference>
<dbReference type="GO" id="GO:0015344">
    <property type="term" value="F:siderophore uptake transmembrane transporter activity"/>
    <property type="evidence" value="ECO:0007669"/>
    <property type="project" value="TreeGrafter"/>
</dbReference>
<proteinExistence type="inferred from homology"/>
<feature type="domain" description="TonB-dependent receptor-like beta-barrel" evidence="11">
    <location>
        <begin position="337"/>
        <end position="737"/>
    </location>
</feature>
<name>W0Q9A0_9PAST</name>
<reference evidence="13 14" key="1">
    <citation type="submission" date="2013-12" db="EMBL/GenBank/DDBJ databases">
        <title>Annotation of the Mannheimia varigena USDA-ARS-USMARC-1296 complete genome.</title>
        <authorList>
            <person name="Harhay G.P."/>
            <person name="Clawson M.L."/>
            <person name="Murray R.W."/>
            <person name="Lubbers B.V."/>
            <person name="Heaton M.P."/>
            <person name="Chitko-Mckown C.G."/>
            <person name="Harhay D.M."/>
            <person name="Smith T.P.L."/>
        </authorList>
    </citation>
    <scope>NUCLEOTIDE SEQUENCE [LARGE SCALE GENOMIC DNA]</scope>
    <source>
        <strain evidence="13 14">USDA-ARS-USMARC-1296</strain>
    </source>
</reference>
<dbReference type="RefSeq" id="WP_038642971.1">
    <property type="nucleotide sequence ID" value="NZ_CP006943.1"/>
</dbReference>
<comment type="similarity">
    <text evidence="8 9">Belongs to the TonB-dependent receptor family.</text>
</comment>
<dbReference type="GO" id="GO:0044718">
    <property type="term" value="P:siderophore transmembrane transport"/>
    <property type="evidence" value="ECO:0007669"/>
    <property type="project" value="TreeGrafter"/>
</dbReference>
<dbReference type="InterPro" id="IPR012910">
    <property type="entry name" value="Plug_dom"/>
</dbReference>
<evidence type="ECO:0000256" key="2">
    <source>
        <dbReference type="ARBA" id="ARBA00022448"/>
    </source>
</evidence>
<dbReference type="EMBL" id="CP006943">
    <property type="protein sequence ID" value="AHG74872.1"/>
    <property type="molecule type" value="Genomic_DNA"/>
</dbReference>
<dbReference type="eggNOG" id="COG4771">
    <property type="taxonomic scope" value="Bacteria"/>
</dbReference>
<dbReference type="AlphaFoldDB" id="W0Q9A0"/>
<accession>W0Q9A0</accession>
<evidence type="ECO:0000256" key="9">
    <source>
        <dbReference type="RuleBase" id="RU003357"/>
    </source>
</evidence>
<dbReference type="InterPro" id="IPR000531">
    <property type="entry name" value="Beta-barrel_TonB"/>
</dbReference>
<dbReference type="Gene3D" id="2.170.130.10">
    <property type="entry name" value="TonB-dependent receptor, plug domain"/>
    <property type="match status" value="1"/>
</dbReference>
<dbReference type="PROSITE" id="PS52016">
    <property type="entry name" value="TONB_DEPENDENT_REC_3"/>
    <property type="match status" value="1"/>
</dbReference>
<keyword evidence="10" id="KW-0732">Signal</keyword>
<evidence type="ECO:0000256" key="5">
    <source>
        <dbReference type="ARBA" id="ARBA00023077"/>
    </source>
</evidence>
<keyword evidence="5 9" id="KW-0798">TonB box</keyword>
<protein>
    <submittedName>
        <fullName evidence="13">Iron-regulated outer membrane protein</fullName>
    </submittedName>
</protein>
<keyword evidence="3 8" id="KW-1134">Transmembrane beta strand</keyword>
<dbReference type="PATRIC" id="fig|1433287.3.peg.344"/>
<dbReference type="KEGG" id="mvi:X808_3450"/>
<keyword evidence="14" id="KW-1185">Reference proteome</keyword>
<evidence type="ECO:0000259" key="12">
    <source>
        <dbReference type="Pfam" id="PF07715"/>
    </source>
</evidence>
<dbReference type="InterPro" id="IPR039426">
    <property type="entry name" value="TonB-dep_rcpt-like"/>
</dbReference>
<evidence type="ECO:0000313" key="14">
    <source>
        <dbReference type="Proteomes" id="UP000066995"/>
    </source>
</evidence>
<dbReference type="SUPFAM" id="SSF56935">
    <property type="entry name" value="Porins"/>
    <property type="match status" value="1"/>
</dbReference>
<comment type="subcellular location">
    <subcellularLocation>
        <location evidence="1 8">Cell outer membrane</location>
        <topology evidence="1 8">Multi-pass membrane protein</topology>
    </subcellularLocation>
</comment>
<dbReference type="InterPro" id="IPR037066">
    <property type="entry name" value="Plug_dom_sf"/>
</dbReference>
<organism evidence="13 14">
    <name type="scientific">Mannheimia varigena USDA-ARS-USMARC-1296</name>
    <dbReference type="NCBI Taxonomy" id="1433287"/>
    <lineage>
        <taxon>Bacteria</taxon>
        <taxon>Pseudomonadati</taxon>
        <taxon>Pseudomonadota</taxon>
        <taxon>Gammaproteobacteria</taxon>
        <taxon>Pasteurellales</taxon>
        <taxon>Pasteurellaceae</taxon>
        <taxon>Mannheimia</taxon>
    </lineage>
</organism>
<keyword evidence="7 8" id="KW-0998">Cell outer membrane</keyword>
<keyword evidence="4 8" id="KW-0812">Transmembrane</keyword>
<feature type="signal peptide" evidence="10">
    <location>
        <begin position="1"/>
        <end position="21"/>
    </location>
</feature>
<dbReference type="HOGENOM" id="CLU_008287_10_1_6"/>
<evidence type="ECO:0000256" key="7">
    <source>
        <dbReference type="ARBA" id="ARBA00023237"/>
    </source>
</evidence>
<dbReference type="PANTHER" id="PTHR30069:SF40">
    <property type="entry name" value="TONB-DEPENDENT RECEPTOR NMB0964-RELATED"/>
    <property type="match status" value="1"/>
</dbReference>
<evidence type="ECO:0000256" key="1">
    <source>
        <dbReference type="ARBA" id="ARBA00004571"/>
    </source>
</evidence>
<keyword evidence="6 8" id="KW-0472">Membrane</keyword>
<dbReference type="OrthoDB" id="9795928at2"/>